<comment type="subcellular location">
    <subcellularLocation>
        <location evidence="1">Nucleus</location>
    </subcellularLocation>
</comment>
<keyword evidence="10" id="KW-0539">Nucleus</keyword>
<evidence type="ECO:0000256" key="3">
    <source>
        <dbReference type="ARBA" id="ARBA00021888"/>
    </source>
</evidence>
<evidence type="ECO:0000256" key="6">
    <source>
        <dbReference type="ARBA" id="ARBA00022788"/>
    </source>
</evidence>
<dbReference type="GO" id="GO:0007366">
    <property type="term" value="P:periodic partitioning by pair rule gene"/>
    <property type="evidence" value="ECO:0007669"/>
    <property type="project" value="UniProtKB-KW"/>
</dbReference>
<dbReference type="GO" id="GO:0010468">
    <property type="term" value="P:regulation of gene expression"/>
    <property type="evidence" value="ECO:0007669"/>
    <property type="project" value="InterPro"/>
</dbReference>
<evidence type="ECO:0000256" key="5">
    <source>
        <dbReference type="ARBA" id="ARBA00022553"/>
    </source>
</evidence>
<dbReference type="InterPro" id="IPR007797">
    <property type="entry name" value="AF4/FMR2"/>
</dbReference>
<gene>
    <name evidence="15" type="ORF">ANCCAN_12519</name>
</gene>
<keyword evidence="16" id="KW-1185">Reference proteome</keyword>
<dbReference type="GO" id="GO:0032783">
    <property type="term" value="C:super elongation complex"/>
    <property type="evidence" value="ECO:0007669"/>
    <property type="project" value="TreeGrafter"/>
</dbReference>
<dbReference type="EMBL" id="JOJR01000233">
    <property type="protein sequence ID" value="RCN41531.1"/>
    <property type="molecule type" value="Genomic_DNA"/>
</dbReference>
<comment type="function">
    <text evidence="11">Has a role in transcriptional regulation. Acts in parallel with the Ras/MAPK and the PI3K/PKB pathways in the control of cell identity and cellular growth. Essential for regulation of the cytoskeleton and cell growth but not for cell proliferation or growth rate. Required specifically for the microtubule-based basal transport of lipid droplets. Plays a partially redundant function downstream of Raf in cell fate specification in the developing eye. Pair-rule protein that regulates embryonic cellularization, gastrulation and segmentation.</text>
</comment>
<evidence type="ECO:0000313" key="16">
    <source>
        <dbReference type="Proteomes" id="UP000252519"/>
    </source>
</evidence>
<feature type="compositionally biased region" description="Basic and acidic residues" evidence="13">
    <location>
        <begin position="144"/>
        <end position="165"/>
    </location>
</feature>
<comment type="caution">
    <text evidence="15">The sequence shown here is derived from an EMBL/GenBank/DDBJ whole genome shotgun (WGS) entry which is preliminary data.</text>
</comment>
<evidence type="ECO:0000256" key="2">
    <source>
        <dbReference type="ARBA" id="ARBA00007354"/>
    </source>
</evidence>
<dbReference type="OrthoDB" id="5845605at2759"/>
<evidence type="ECO:0000256" key="12">
    <source>
        <dbReference type="ARBA" id="ARBA00032149"/>
    </source>
</evidence>
<organism evidence="15 16">
    <name type="scientific">Ancylostoma caninum</name>
    <name type="common">Dog hookworm</name>
    <dbReference type="NCBI Taxonomy" id="29170"/>
    <lineage>
        <taxon>Eukaryota</taxon>
        <taxon>Metazoa</taxon>
        <taxon>Ecdysozoa</taxon>
        <taxon>Nematoda</taxon>
        <taxon>Chromadorea</taxon>
        <taxon>Rhabditida</taxon>
        <taxon>Rhabditina</taxon>
        <taxon>Rhabditomorpha</taxon>
        <taxon>Strongyloidea</taxon>
        <taxon>Ancylostomatidae</taxon>
        <taxon>Ancylostomatinae</taxon>
        <taxon>Ancylostoma</taxon>
    </lineage>
</organism>
<evidence type="ECO:0000256" key="1">
    <source>
        <dbReference type="ARBA" id="ARBA00004123"/>
    </source>
</evidence>
<dbReference type="InterPro" id="IPR043640">
    <property type="entry name" value="AF4/FMR2_CHD"/>
</dbReference>
<feature type="region of interest" description="Disordered" evidence="13">
    <location>
        <begin position="585"/>
        <end position="613"/>
    </location>
</feature>
<keyword evidence="8" id="KW-0238">DNA-binding</keyword>
<comment type="similarity">
    <text evidence="2">Belongs to the AF4 family.</text>
</comment>
<keyword evidence="4" id="KW-0217">Developmental protein</keyword>
<name>A0A368GAY0_ANCCA</name>
<dbReference type="GO" id="GO:0003677">
    <property type="term" value="F:DNA binding"/>
    <property type="evidence" value="ECO:0007669"/>
    <property type="project" value="UniProtKB-KW"/>
</dbReference>
<dbReference type="Proteomes" id="UP000252519">
    <property type="component" value="Unassembled WGS sequence"/>
</dbReference>
<feature type="region of interest" description="Disordered" evidence="13">
    <location>
        <begin position="122"/>
        <end position="449"/>
    </location>
</feature>
<keyword evidence="9" id="KW-0804">Transcription</keyword>
<evidence type="ECO:0000313" key="15">
    <source>
        <dbReference type="EMBL" id="RCN41531.1"/>
    </source>
</evidence>
<feature type="compositionally biased region" description="Basic and acidic residues" evidence="13">
    <location>
        <begin position="337"/>
        <end position="390"/>
    </location>
</feature>
<evidence type="ECO:0000256" key="9">
    <source>
        <dbReference type="ARBA" id="ARBA00023163"/>
    </source>
</evidence>
<feature type="compositionally biased region" description="Polar residues" evidence="13">
    <location>
        <begin position="166"/>
        <end position="184"/>
    </location>
</feature>
<evidence type="ECO:0000256" key="7">
    <source>
        <dbReference type="ARBA" id="ARBA00023015"/>
    </source>
</evidence>
<evidence type="ECO:0000259" key="14">
    <source>
        <dbReference type="Pfam" id="PF18876"/>
    </source>
</evidence>
<keyword evidence="5" id="KW-0597">Phosphoprotein</keyword>
<evidence type="ECO:0000256" key="4">
    <source>
        <dbReference type="ARBA" id="ARBA00022473"/>
    </source>
</evidence>
<accession>A0A368GAY0</accession>
<feature type="domain" description="AF4/FMR2 C-terminal homology" evidence="14">
    <location>
        <begin position="455"/>
        <end position="693"/>
    </location>
</feature>
<dbReference type="Pfam" id="PF18876">
    <property type="entry name" value="AFF4_CHD"/>
    <property type="match status" value="1"/>
</dbReference>
<dbReference type="PANTHER" id="PTHR10528:SF17">
    <property type="entry name" value="AF4_FMR2 FAMILY MEMBER LILLI"/>
    <property type="match status" value="1"/>
</dbReference>
<dbReference type="AlphaFoldDB" id="A0A368GAY0"/>
<sequence>MAEDPDLSRQRIEHQQLRKQLNEVFGPFEQFCEYVAGTNSAGSSGIMRHGVVQSPITDSHYTGIILTIYAADFCSFQYAYDAAVYSTTSTALQSMQNLVTSPIQPLQGLPFSCNRDYLNTAPSSSTHCSSDGHDSIAKKGKRNRAMDSDTEVEREKRRRGKDDSRSTGMPGTSRSNTHPSSNSDGLRALFGDTVDRKDPPDKGISPDSGVHSAENDPGDENDMHSAQTIINLITKLSPPLSPIKQRPSDKKAERERREAELKERERRAREREEADASDRKDKSLERKEKTKPVDTEKAKSSASGKKRDDSATRADGLRGEIILKGLDRSKLNQLFEIGRRTGRMKEERKEDRKEKSESKEERRKEKKEREKKSKDKLTVEDALRKEKESSARSSPCLPRASSSQSHEDQASSHSRPSSAVSNHPSRSGFECAAEECAPTRPARPVKPEEGSTELLYDFYNSIARSRKRKGDAEVDKVTKVLLYLDATAYFILSAKHFNAPDAGENRANRQYSIIRDTNDLLKRITHMFNPQSDGCSPWHLHMLSRVRNLSLRCQSCLMFHLYNLRSHNALKTYTILAQMDTQIQEENQAQNGSSAPNTSSPGSSVHSNSNQSTTMVTMPSRVYEVQKQQLKTLHQLMWAHRVWQDAAKRADVSTTDMAFIGGLEKVCGALFLDAPLEKMSAYLLTGIAWLRGEYEREKVRPPPPTSKRTAAPS</sequence>
<reference evidence="15 16" key="1">
    <citation type="submission" date="2014-10" db="EMBL/GenBank/DDBJ databases">
        <title>Draft genome of the hookworm Ancylostoma caninum.</title>
        <authorList>
            <person name="Mitreva M."/>
        </authorList>
    </citation>
    <scope>NUCLEOTIDE SEQUENCE [LARGE SCALE GENOMIC DNA]</scope>
    <source>
        <strain evidence="15 16">Baltimore</strain>
    </source>
</reference>
<dbReference type="STRING" id="29170.A0A368GAY0"/>
<keyword evidence="7" id="KW-0805">Transcription regulation</keyword>
<protein>
    <recommendedName>
        <fullName evidence="3">AF4/FMR2 family member lilli</fullName>
    </recommendedName>
    <alternativeName>
        <fullName evidence="12">Protein lilliputian</fullName>
    </alternativeName>
</protein>
<feature type="compositionally biased region" description="Low complexity" evidence="13">
    <location>
        <begin position="591"/>
        <end position="613"/>
    </location>
</feature>
<evidence type="ECO:0000256" key="13">
    <source>
        <dbReference type="SAM" id="MobiDB-lite"/>
    </source>
</evidence>
<evidence type="ECO:0000256" key="10">
    <source>
        <dbReference type="ARBA" id="ARBA00023242"/>
    </source>
</evidence>
<feature type="compositionally biased region" description="Basic and acidic residues" evidence="13">
    <location>
        <begin position="246"/>
        <end position="318"/>
    </location>
</feature>
<evidence type="ECO:0000256" key="8">
    <source>
        <dbReference type="ARBA" id="ARBA00023125"/>
    </source>
</evidence>
<proteinExistence type="inferred from homology"/>
<feature type="compositionally biased region" description="Low complexity" evidence="13">
    <location>
        <begin position="411"/>
        <end position="421"/>
    </location>
</feature>
<dbReference type="PANTHER" id="PTHR10528">
    <property type="entry name" value="AF4/FMR2 FAMILY MEMBER"/>
    <property type="match status" value="1"/>
</dbReference>
<evidence type="ECO:0000256" key="11">
    <source>
        <dbReference type="ARBA" id="ARBA00024653"/>
    </source>
</evidence>
<keyword evidence="6" id="KW-0562">Pair-rule protein</keyword>